<feature type="non-terminal residue" evidence="1">
    <location>
        <position position="1"/>
    </location>
</feature>
<reference evidence="1 2" key="1">
    <citation type="journal article" date="2018" name="MBio">
        <title>Comparative Genomics Reveals the Core Gene Toolbox for the Fungus-Insect Symbiosis.</title>
        <authorList>
            <person name="Wang Y."/>
            <person name="Stata M."/>
            <person name="Wang W."/>
            <person name="Stajich J.E."/>
            <person name="White M.M."/>
            <person name="Moncalvo J.M."/>
        </authorList>
    </citation>
    <scope>NUCLEOTIDE SEQUENCE [LARGE SCALE GENOMIC DNA]</scope>
    <source>
        <strain evidence="1 2">SC-DP-2</strain>
    </source>
</reference>
<dbReference type="Proteomes" id="UP000245609">
    <property type="component" value="Unassembled WGS sequence"/>
</dbReference>
<evidence type="ECO:0000313" key="1">
    <source>
        <dbReference type="EMBL" id="PVV01847.1"/>
    </source>
</evidence>
<gene>
    <name evidence="1" type="ORF">BB560_003721</name>
</gene>
<evidence type="ECO:0000313" key="2">
    <source>
        <dbReference type="Proteomes" id="UP000245609"/>
    </source>
</evidence>
<dbReference type="EMBL" id="MBFS01000764">
    <property type="protein sequence ID" value="PVV01847.1"/>
    <property type="molecule type" value="Genomic_DNA"/>
</dbReference>
<feature type="non-terminal residue" evidence="1">
    <location>
        <position position="160"/>
    </location>
</feature>
<dbReference type="OrthoDB" id="2146339at2759"/>
<name>A0A2T9ZBC8_9FUNG</name>
<keyword evidence="2" id="KW-1185">Reference proteome</keyword>
<dbReference type="AlphaFoldDB" id="A0A2T9ZBC8"/>
<comment type="caution">
    <text evidence="1">The sequence shown here is derived from an EMBL/GenBank/DDBJ whole genome shotgun (WGS) entry which is preliminary data.</text>
</comment>
<proteinExistence type="predicted"/>
<accession>A0A2T9ZBC8</accession>
<protein>
    <submittedName>
        <fullName evidence="1">Uncharacterized protein</fullName>
    </submittedName>
</protein>
<dbReference type="STRING" id="133381.A0A2T9ZBC8"/>
<organism evidence="1 2">
    <name type="scientific">Smittium megazygosporum</name>
    <dbReference type="NCBI Taxonomy" id="133381"/>
    <lineage>
        <taxon>Eukaryota</taxon>
        <taxon>Fungi</taxon>
        <taxon>Fungi incertae sedis</taxon>
        <taxon>Zoopagomycota</taxon>
        <taxon>Kickxellomycotina</taxon>
        <taxon>Harpellomycetes</taxon>
        <taxon>Harpellales</taxon>
        <taxon>Legeriomycetaceae</taxon>
        <taxon>Smittium</taxon>
    </lineage>
</organism>
<sequence length="160" mass="18508">SPFTVMFGRYANKFLDYSKVPLRETETENKDSIAEKIEYMRETLFPSVNELTEITNQKTRSKFDSTHKKAEIKPNTFVMIKKDYKPNKLESPNEGPYKVVQRTKNGTYVLQDLSGKLLHRNYTANQIISLSSNPESLKFPEFIDHMPAKTNATIEAKTCY</sequence>